<organism evidence="2 3">
    <name type="scientific">Sphaeroforma arctica JP610</name>
    <dbReference type="NCBI Taxonomy" id="667725"/>
    <lineage>
        <taxon>Eukaryota</taxon>
        <taxon>Ichthyosporea</taxon>
        <taxon>Ichthyophonida</taxon>
        <taxon>Sphaeroforma</taxon>
    </lineage>
</organism>
<dbReference type="Proteomes" id="UP000054560">
    <property type="component" value="Unassembled WGS sequence"/>
</dbReference>
<evidence type="ECO:0000313" key="3">
    <source>
        <dbReference type="Proteomes" id="UP000054560"/>
    </source>
</evidence>
<dbReference type="EMBL" id="KQ243827">
    <property type="protein sequence ID" value="KNC75133.1"/>
    <property type="molecule type" value="Genomic_DNA"/>
</dbReference>
<feature type="region of interest" description="Disordered" evidence="1">
    <location>
        <begin position="542"/>
        <end position="571"/>
    </location>
</feature>
<dbReference type="AlphaFoldDB" id="A0A0L0FGH7"/>
<keyword evidence="3" id="KW-1185">Reference proteome</keyword>
<reference evidence="2 3" key="1">
    <citation type="submission" date="2011-02" db="EMBL/GenBank/DDBJ databases">
        <title>The Genome Sequence of Sphaeroforma arctica JP610.</title>
        <authorList>
            <consortium name="The Broad Institute Genome Sequencing Platform"/>
            <person name="Russ C."/>
            <person name="Cuomo C."/>
            <person name="Young S.K."/>
            <person name="Zeng Q."/>
            <person name="Gargeya S."/>
            <person name="Alvarado L."/>
            <person name="Berlin A."/>
            <person name="Chapman S.B."/>
            <person name="Chen Z."/>
            <person name="Freedman E."/>
            <person name="Gellesch M."/>
            <person name="Goldberg J."/>
            <person name="Griggs A."/>
            <person name="Gujja S."/>
            <person name="Heilman E."/>
            <person name="Heiman D."/>
            <person name="Howarth C."/>
            <person name="Mehta T."/>
            <person name="Neiman D."/>
            <person name="Pearson M."/>
            <person name="Roberts A."/>
            <person name="Saif S."/>
            <person name="Shea T."/>
            <person name="Shenoy N."/>
            <person name="Sisk P."/>
            <person name="Stolte C."/>
            <person name="Sykes S."/>
            <person name="White J."/>
            <person name="Yandava C."/>
            <person name="Burger G."/>
            <person name="Gray M.W."/>
            <person name="Holland P.W.H."/>
            <person name="King N."/>
            <person name="Lang F.B.F."/>
            <person name="Roger A.J."/>
            <person name="Ruiz-Trillo I."/>
            <person name="Haas B."/>
            <person name="Nusbaum C."/>
            <person name="Birren B."/>
        </authorList>
    </citation>
    <scope>NUCLEOTIDE SEQUENCE [LARGE SCALE GENOMIC DNA]</scope>
    <source>
        <strain evidence="2 3">JP610</strain>
    </source>
</reference>
<gene>
    <name evidence="2" type="ORF">SARC_12335</name>
</gene>
<feature type="region of interest" description="Disordered" evidence="1">
    <location>
        <begin position="427"/>
        <end position="451"/>
    </location>
</feature>
<feature type="compositionally biased region" description="Basic and acidic residues" evidence="1">
    <location>
        <begin position="375"/>
        <end position="400"/>
    </location>
</feature>
<sequence>MTSGELPFVELLEEIPEFIIGTHVHSEPGTYVNDVDAGVDEAHKPHRNTTDGCEEKGDNHCQLSDLSTGSVRTKAIACTQHNSRAEDGTRSTLSCLSVERYATGSSPKSEVSYTSCNTYREGSDANATLSGIAGLGLDNTTDTSCRGYSADERLLAGSTMHESTETVSTGIGIKALAGEMNRGLGTEVDVNIPAASSYLYLEQKQTDGSSTSEDRWKRHTQATRLLTRPQSTPNHIGSLLANSIDMASFVPMSCRKGSGYGYRMNAVEASEIPAVVERDISDMGIRGWVGVHASSNVEKEVYSGKRCDIGFSQEYGEVYRSEGNGNIADADQWADDSCKIGLTMQGALPDDLNHNTVEISASDNGIDWTNTTLGKSERDKAKTKEKDKERGKDRERDSSYAKETSGFFRRMKGISSAVLPKIDDISIKDKSPKSGIRPQLASGASGGSSKYKVSELKNLGSDKERLCQETTVDFEASWETKDDNIVQYRDVLGASSIDMIATSKHMRTYNTDPDLLGDRGRDEGWGSYERAHEKRLAGLKIDEKSTKMVSKRPASSCSQKRKPVLSNHESLQTLDIHYSDGEFRS</sequence>
<dbReference type="GeneID" id="25912839"/>
<feature type="compositionally biased region" description="Polar residues" evidence="1">
    <location>
        <begin position="364"/>
        <end position="374"/>
    </location>
</feature>
<dbReference type="RefSeq" id="XP_014149035.1">
    <property type="nucleotide sequence ID" value="XM_014293560.1"/>
</dbReference>
<accession>A0A0L0FGH7</accession>
<protein>
    <submittedName>
        <fullName evidence="2">Uncharacterized protein</fullName>
    </submittedName>
</protein>
<name>A0A0L0FGH7_9EUKA</name>
<evidence type="ECO:0000256" key="1">
    <source>
        <dbReference type="SAM" id="MobiDB-lite"/>
    </source>
</evidence>
<proteinExistence type="predicted"/>
<evidence type="ECO:0000313" key="2">
    <source>
        <dbReference type="EMBL" id="KNC75133.1"/>
    </source>
</evidence>
<feature type="region of interest" description="Disordered" evidence="1">
    <location>
        <begin position="364"/>
        <end position="402"/>
    </location>
</feature>